<sequence length="572" mass="65637">MEIYLPMRQFFYNLIHPEYSAVTDVYVLMFLADTVDFIIIVFGFWAFGKHSAADITSSLSEDQVPGPFLVMVLIQFGTMVVDRALYLRKSVMGKVIFQVILVFGIHFWMFFILPGVTDMRFSDNTVAQMWYFIRCGYPTRVLGNFLTKSYNYVNLFLFQGFRLVPFLTELRAVMDWVWTDTSLSLSSWICVEDIYAHIFILKCWRESEKRYPQPRGQKKKKVVKYGMGGMIVVLLICIVWFPLLFMSLVKSVAGVVNAPLDVSFEITLAGFQPIFTMSAQQKQLHNVTPEEYHTFEALQWLEGYMPEDLIIAELKGNSNSLWTISPPSRKNLIDMLKSYLISVCFFSVCAQRDPSLGAKAETASGKRVTPLDPKTKKELIMLLNGTGQETGLTSVLLTDIFPRYIRAPSDSDSKPVEQLYKGEYKKMFNITVTLQRGNNNNSDQTQEWWSVSQTEKAPLSKNTKFEGLDLYVFSDQVSPPSLGFLAGYGIMGLYASVVLVIGKFVREFFSGISHTIMFEELPNVDRILKLCTDIFLVRETGELDLEEDMYSKLIFLYRSPETMIKWTREKTQ</sequence>
<feature type="transmembrane region" description="Helical" evidence="1">
    <location>
        <begin position="21"/>
        <end position="47"/>
    </location>
</feature>
<reference evidence="4" key="3">
    <citation type="submission" date="2025-09" db="UniProtKB">
        <authorList>
            <consortium name="Ensembl"/>
        </authorList>
    </citation>
    <scope>IDENTIFICATION</scope>
</reference>
<dbReference type="InParanoid" id="A0A673BLE2"/>
<feature type="domain" description="Piezo non-specific cation channel cap" evidence="2">
    <location>
        <begin position="280"/>
        <end position="569"/>
    </location>
</feature>
<name>A0A673BLE2_9TELE</name>
<dbReference type="Pfam" id="PF24874">
    <property type="entry name" value="Piezo_THU9_anchor"/>
    <property type="match status" value="1"/>
</dbReference>
<evidence type="ECO:0000259" key="3">
    <source>
        <dbReference type="Pfam" id="PF24874"/>
    </source>
</evidence>
<dbReference type="InterPro" id="IPR056770">
    <property type="entry name" value="Piezo_THU9_anchor"/>
</dbReference>
<keyword evidence="5" id="KW-1185">Reference proteome</keyword>
<keyword evidence="1" id="KW-0812">Transmembrane</keyword>
<organism evidence="4 5">
    <name type="scientific">Sphaeramia orbicularis</name>
    <name type="common">orbiculate cardinalfish</name>
    <dbReference type="NCBI Taxonomy" id="375764"/>
    <lineage>
        <taxon>Eukaryota</taxon>
        <taxon>Metazoa</taxon>
        <taxon>Chordata</taxon>
        <taxon>Craniata</taxon>
        <taxon>Vertebrata</taxon>
        <taxon>Euteleostomi</taxon>
        <taxon>Actinopterygii</taxon>
        <taxon>Neopterygii</taxon>
        <taxon>Teleostei</taxon>
        <taxon>Neoteleostei</taxon>
        <taxon>Acanthomorphata</taxon>
        <taxon>Gobiaria</taxon>
        <taxon>Kurtiformes</taxon>
        <taxon>Apogonoidei</taxon>
        <taxon>Apogonidae</taxon>
        <taxon>Apogoninae</taxon>
        <taxon>Sphaeramia</taxon>
    </lineage>
</organism>
<proteinExistence type="predicted"/>
<dbReference type="GO" id="GO:0008381">
    <property type="term" value="F:mechanosensitive monoatomic ion channel activity"/>
    <property type="evidence" value="ECO:0007669"/>
    <property type="project" value="InterPro"/>
</dbReference>
<dbReference type="PANTHER" id="PTHR47049:SF6">
    <property type="entry name" value="PIEZO-TYPE MECHANOSENSITIVE ION CHANNEL COMPONENT"/>
    <property type="match status" value="1"/>
</dbReference>
<dbReference type="GO" id="GO:0016020">
    <property type="term" value="C:membrane"/>
    <property type="evidence" value="ECO:0007669"/>
    <property type="project" value="InterPro"/>
</dbReference>
<dbReference type="AlphaFoldDB" id="A0A673BLE2"/>
<feature type="transmembrane region" description="Helical" evidence="1">
    <location>
        <begin position="67"/>
        <end position="86"/>
    </location>
</feature>
<feature type="transmembrane region" description="Helical" evidence="1">
    <location>
        <begin position="225"/>
        <end position="249"/>
    </location>
</feature>
<dbReference type="InterPro" id="IPR031334">
    <property type="entry name" value="Piezo_cap_dom"/>
</dbReference>
<evidence type="ECO:0000313" key="5">
    <source>
        <dbReference type="Proteomes" id="UP000472271"/>
    </source>
</evidence>
<dbReference type="Proteomes" id="UP000472271">
    <property type="component" value="Chromosome 17"/>
</dbReference>
<feature type="domain" description="Piezo THU9 and anchor" evidence="3">
    <location>
        <begin position="23"/>
        <end position="247"/>
    </location>
</feature>
<feature type="transmembrane region" description="Helical" evidence="1">
    <location>
        <begin position="95"/>
        <end position="113"/>
    </location>
</feature>
<keyword evidence="1" id="KW-1133">Transmembrane helix</keyword>
<feature type="transmembrane region" description="Helical" evidence="1">
    <location>
        <begin position="185"/>
        <end position="204"/>
    </location>
</feature>
<dbReference type="Ensembl" id="ENSSORT00005044589.1">
    <property type="protein sequence ID" value="ENSSORP00005043491.1"/>
    <property type="gene ID" value="ENSSORG00005020090.1"/>
</dbReference>
<reference evidence="4" key="2">
    <citation type="submission" date="2025-08" db="UniProtKB">
        <authorList>
            <consortium name="Ensembl"/>
        </authorList>
    </citation>
    <scope>IDENTIFICATION</scope>
</reference>
<protein>
    <submittedName>
        <fullName evidence="4">Uncharacterized protein</fullName>
    </submittedName>
</protein>
<evidence type="ECO:0000313" key="4">
    <source>
        <dbReference type="Ensembl" id="ENSSORP00005043491.1"/>
    </source>
</evidence>
<evidence type="ECO:0000259" key="2">
    <source>
        <dbReference type="Pfam" id="PF12166"/>
    </source>
</evidence>
<evidence type="ECO:0000256" key="1">
    <source>
        <dbReference type="SAM" id="Phobius"/>
    </source>
</evidence>
<dbReference type="Pfam" id="PF12166">
    <property type="entry name" value="Piezo_cap"/>
    <property type="match status" value="1"/>
</dbReference>
<keyword evidence="1" id="KW-0472">Membrane</keyword>
<accession>A0A673BLE2</accession>
<reference evidence="4" key="1">
    <citation type="submission" date="2019-06" db="EMBL/GenBank/DDBJ databases">
        <authorList>
            <consortium name="Wellcome Sanger Institute Data Sharing"/>
        </authorList>
    </citation>
    <scope>NUCLEOTIDE SEQUENCE [LARGE SCALE GENOMIC DNA]</scope>
</reference>
<dbReference type="InterPro" id="IPR027272">
    <property type="entry name" value="Piezo"/>
</dbReference>
<dbReference type="PANTHER" id="PTHR47049">
    <property type="entry name" value="PIEZO-TYPE MECHANOSENSITIVE ION CHANNEL HOMOLOG"/>
    <property type="match status" value="1"/>
</dbReference>
<feature type="transmembrane region" description="Helical" evidence="1">
    <location>
        <begin position="482"/>
        <end position="502"/>
    </location>
</feature>